<sequence>MALEARMLGGFISCLGIALVFTGLSGGGIWPEKAAACDKFLITVVLFIAAGLFLSALVLCLCGRHVGEALVFAYLLLLLLMSFAIFGLVVTKDGGGGHVIKGKGYAEFDLGDYQRWLRHRVRTKALWKGIKSCLMKRGECQKLSHQAPDPKTGIVQFNGLQSGCCKPLDVCGFKAINVSSSIYDISAPPSSSAAIAAEGDCSRFVNEEEKCFNCDFCRAAFLDTLSRSWRTMSIINFVIASLVVSCGQNDVQLS</sequence>
<dbReference type="AlphaFoldDB" id="A0A388MAL2"/>
<gene>
    <name evidence="7" type="ORF">CBR_g52444</name>
</gene>
<evidence type="ECO:0000256" key="5">
    <source>
        <dbReference type="ARBA" id="ARBA00023136"/>
    </source>
</evidence>
<feature type="transmembrane region" description="Helical" evidence="6">
    <location>
        <begin position="7"/>
        <end position="28"/>
    </location>
</feature>
<keyword evidence="4 6" id="KW-1133">Transmembrane helix</keyword>
<dbReference type="InterPro" id="IPR018499">
    <property type="entry name" value="Tetraspanin/Peripherin"/>
</dbReference>
<dbReference type="Gramene" id="GBG91489">
    <property type="protein sequence ID" value="GBG91489"/>
    <property type="gene ID" value="CBR_g52444"/>
</dbReference>
<organism evidence="7 8">
    <name type="scientific">Chara braunii</name>
    <name type="common">Braun's stonewort</name>
    <dbReference type="NCBI Taxonomy" id="69332"/>
    <lineage>
        <taxon>Eukaryota</taxon>
        <taxon>Viridiplantae</taxon>
        <taxon>Streptophyta</taxon>
        <taxon>Charophyceae</taxon>
        <taxon>Charales</taxon>
        <taxon>Characeae</taxon>
        <taxon>Chara</taxon>
    </lineage>
</organism>
<evidence type="ECO:0008006" key="9">
    <source>
        <dbReference type="Google" id="ProtNLM"/>
    </source>
</evidence>
<evidence type="ECO:0000256" key="3">
    <source>
        <dbReference type="ARBA" id="ARBA00022692"/>
    </source>
</evidence>
<feature type="transmembrane region" description="Helical" evidence="6">
    <location>
        <begin position="69"/>
        <end position="90"/>
    </location>
</feature>
<comment type="caution">
    <text evidence="7">The sequence shown here is derived from an EMBL/GenBank/DDBJ whole genome shotgun (WGS) entry which is preliminary data.</text>
</comment>
<dbReference type="GO" id="GO:0009734">
    <property type="term" value="P:auxin-activated signaling pathway"/>
    <property type="evidence" value="ECO:0007669"/>
    <property type="project" value="InterPro"/>
</dbReference>
<reference evidence="7 8" key="1">
    <citation type="journal article" date="2018" name="Cell">
        <title>The Chara Genome: Secondary Complexity and Implications for Plant Terrestrialization.</title>
        <authorList>
            <person name="Nishiyama T."/>
            <person name="Sakayama H."/>
            <person name="Vries J.D."/>
            <person name="Buschmann H."/>
            <person name="Saint-Marcoux D."/>
            <person name="Ullrich K.K."/>
            <person name="Haas F.B."/>
            <person name="Vanderstraeten L."/>
            <person name="Becker D."/>
            <person name="Lang D."/>
            <person name="Vosolsobe S."/>
            <person name="Rombauts S."/>
            <person name="Wilhelmsson P.K.I."/>
            <person name="Janitza P."/>
            <person name="Kern R."/>
            <person name="Heyl A."/>
            <person name="Rumpler F."/>
            <person name="Villalobos L.I.A.C."/>
            <person name="Clay J.M."/>
            <person name="Skokan R."/>
            <person name="Toyoda A."/>
            <person name="Suzuki Y."/>
            <person name="Kagoshima H."/>
            <person name="Schijlen E."/>
            <person name="Tajeshwar N."/>
            <person name="Catarino B."/>
            <person name="Hetherington A.J."/>
            <person name="Saltykova A."/>
            <person name="Bonnot C."/>
            <person name="Breuninger H."/>
            <person name="Symeonidi A."/>
            <person name="Radhakrishnan G.V."/>
            <person name="Van Nieuwerburgh F."/>
            <person name="Deforce D."/>
            <person name="Chang C."/>
            <person name="Karol K.G."/>
            <person name="Hedrich R."/>
            <person name="Ulvskov P."/>
            <person name="Glockner G."/>
            <person name="Delwiche C.F."/>
            <person name="Petrasek J."/>
            <person name="Van de Peer Y."/>
            <person name="Friml J."/>
            <person name="Beilby M."/>
            <person name="Dolan L."/>
            <person name="Kohara Y."/>
            <person name="Sugano S."/>
            <person name="Fujiyama A."/>
            <person name="Delaux P.-M."/>
            <person name="Quint M."/>
            <person name="TheiBen G."/>
            <person name="Hagemann M."/>
            <person name="Harholt J."/>
            <person name="Dunand C."/>
            <person name="Zachgo S."/>
            <person name="Langdale J."/>
            <person name="Maumus F."/>
            <person name="Straeten D.V.D."/>
            <person name="Gould S.B."/>
            <person name="Rensing S.A."/>
        </authorList>
    </citation>
    <scope>NUCLEOTIDE SEQUENCE [LARGE SCALE GENOMIC DNA]</scope>
    <source>
        <strain evidence="7 8">S276</strain>
    </source>
</reference>
<keyword evidence="3 6" id="KW-0812">Transmembrane</keyword>
<dbReference type="STRING" id="69332.A0A388MAL2"/>
<dbReference type="GO" id="GO:0016020">
    <property type="term" value="C:membrane"/>
    <property type="evidence" value="ECO:0007669"/>
    <property type="project" value="UniProtKB-SubCell"/>
</dbReference>
<accession>A0A388MAL2</accession>
<evidence type="ECO:0000256" key="2">
    <source>
        <dbReference type="ARBA" id="ARBA00006840"/>
    </source>
</evidence>
<dbReference type="Pfam" id="PF00335">
    <property type="entry name" value="Tetraspanin"/>
    <property type="match status" value="1"/>
</dbReference>
<evidence type="ECO:0000313" key="7">
    <source>
        <dbReference type="EMBL" id="GBG91489.1"/>
    </source>
</evidence>
<evidence type="ECO:0000256" key="6">
    <source>
        <dbReference type="SAM" id="Phobius"/>
    </source>
</evidence>
<keyword evidence="8" id="KW-1185">Reference proteome</keyword>
<comment type="subcellular location">
    <subcellularLocation>
        <location evidence="1">Membrane</location>
        <topology evidence="1">Multi-pass membrane protein</topology>
    </subcellularLocation>
</comment>
<evidence type="ECO:0000313" key="8">
    <source>
        <dbReference type="Proteomes" id="UP000265515"/>
    </source>
</evidence>
<evidence type="ECO:0000256" key="4">
    <source>
        <dbReference type="ARBA" id="ARBA00022989"/>
    </source>
</evidence>
<keyword evidence="5 6" id="KW-0472">Membrane</keyword>
<protein>
    <recommendedName>
        <fullName evidence="9">Tetraspanin</fullName>
    </recommendedName>
</protein>
<dbReference type="EMBL" id="BFEA01000912">
    <property type="protein sequence ID" value="GBG91489.1"/>
    <property type="molecule type" value="Genomic_DNA"/>
</dbReference>
<name>A0A388MAL2_CHABU</name>
<feature type="transmembrane region" description="Helical" evidence="6">
    <location>
        <begin position="40"/>
        <end position="62"/>
    </location>
</feature>
<dbReference type="OMA" id="SSCIRDH"/>
<dbReference type="OrthoDB" id="1881997at2759"/>
<proteinExistence type="inferred from homology"/>
<comment type="similarity">
    <text evidence="2">Belongs to the tetraspanin (TM4SF) family.</text>
</comment>
<dbReference type="PANTHER" id="PTHR32191">
    <property type="entry name" value="TETRASPANIN-8-RELATED"/>
    <property type="match status" value="1"/>
</dbReference>
<dbReference type="Proteomes" id="UP000265515">
    <property type="component" value="Unassembled WGS sequence"/>
</dbReference>
<evidence type="ECO:0000256" key="1">
    <source>
        <dbReference type="ARBA" id="ARBA00004141"/>
    </source>
</evidence>
<dbReference type="InterPro" id="IPR044991">
    <property type="entry name" value="TET_plant"/>
</dbReference>